<dbReference type="InterPro" id="IPR003018">
    <property type="entry name" value="GAF"/>
</dbReference>
<reference evidence="4 5" key="1">
    <citation type="submission" date="2016-10" db="EMBL/GenBank/DDBJ databases">
        <authorList>
            <person name="de Groot N.N."/>
        </authorList>
    </citation>
    <scope>NUCLEOTIDE SEQUENCE [LARGE SCALE GENOMIC DNA]</scope>
    <source>
        <strain evidence="4 5">GAS232</strain>
    </source>
</reference>
<dbReference type="Proteomes" id="UP000182427">
    <property type="component" value="Chromosome I"/>
</dbReference>
<feature type="domain" description="GAF" evidence="3">
    <location>
        <begin position="49"/>
        <end position="182"/>
    </location>
</feature>
<accession>A0A1G7PUQ2</accession>
<dbReference type="CDD" id="cd00082">
    <property type="entry name" value="HisKA"/>
    <property type="match status" value="1"/>
</dbReference>
<comment type="catalytic activity">
    <reaction evidence="1">
        <text>ATP + protein L-histidine = ADP + protein N-phospho-L-histidine.</text>
        <dbReference type="EC" id="2.7.13.3"/>
    </reaction>
</comment>
<dbReference type="AlphaFoldDB" id="A0A1G7PUQ2"/>
<dbReference type="GO" id="GO:0000155">
    <property type="term" value="F:phosphorelay sensor kinase activity"/>
    <property type="evidence" value="ECO:0007669"/>
    <property type="project" value="InterPro"/>
</dbReference>
<protein>
    <recommendedName>
        <fullName evidence="2">histidine kinase</fullName>
        <ecNumber evidence="2">2.7.13.3</ecNumber>
    </recommendedName>
</protein>
<organism evidence="4 5">
    <name type="scientific">Terriglobus roseus</name>
    <dbReference type="NCBI Taxonomy" id="392734"/>
    <lineage>
        <taxon>Bacteria</taxon>
        <taxon>Pseudomonadati</taxon>
        <taxon>Acidobacteriota</taxon>
        <taxon>Terriglobia</taxon>
        <taxon>Terriglobales</taxon>
        <taxon>Acidobacteriaceae</taxon>
        <taxon>Terriglobus</taxon>
    </lineage>
</organism>
<proteinExistence type="predicted"/>
<dbReference type="EC" id="2.7.13.3" evidence="2"/>
<evidence type="ECO:0000256" key="2">
    <source>
        <dbReference type="ARBA" id="ARBA00012438"/>
    </source>
</evidence>
<name>A0A1G7PUQ2_9BACT</name>
<dbReference type="InterPro" id="IPR003661">
    <property type="entry name" value="HisK_dim/P_dom"/>
</dbReference>
<evidence type="ECO:0000259" key="3">
    <source>
        <dbReference type="Pfam" id="PF01590"/>
    </source>
</evidence>
<evidence type="ECO:0000313" key="4">
    <source>
        <dbReference type="EMBL" id="SDF90042.1"/>
    </source>
</evidence>
<keyword evidence="5" id="KW-1185">Reference proteome</keyword>
<evidence type="ECO:0000256" key="1">
    <source>
        <dbReference type="ARBA" id="ARBA00000085"/>
    </source>
</evidence>
<dbReference type="EMBL" id="LT629690">
    <property type="protein sequence ID" value="SDF90042.1"/>
    <property type="molecule type" value="Genomic_DNA"/>
</dbReference>
<dbReference type="InterPro" id="IPR029016">
    <property type="entry name" value="GAF-like_dom_sf"/>
</dbReference>
<dbReference type="OrthoDB" id="114445at2"/>
<gene>
    <name evidence="4" type="ORF">SAMN05444167_3636</name>
</gene>
<dbReference type="Pfam" id="PF01590">
    <property type="entry name" value="GAF"/>
    <property type="match status" value="1"/>
</dbReference>
<sequence length="268" mass="29075">MEITVEETGLEVLDLRTDKAFASRHLNTRDIEAQMAGLQRLSKALVDHPETILQELVSSAVDLCGADSAGISIQREDGSDLAYWHWIATAGAYSGFLNAILPREPSACGLCLKRGHAQHFTVSKKFFDILGVEAPLVTDGILLPWTTEDTRGTIFVMAHGRTEAFDETDARLMTMLADFAAMGYRHQKQQARLIAQERAAAAAYVANELAHKINNPLQSMTNAAFLIANGSSDCDQKALGEGLSNDIQRLSGLVKELLSLPLGTSHPG</sequence>
<dbReference type="Gene3D" id="3.30.450.40">
    <property type="match status" value="1"/>
</dbReference>
<dbReference type="Gene3D" id="1.10.287.130">
    <property type="match status" value="1"/>
</dbReference>
<dbReference type="SUPFAM" id="SSF55781">
    <property type="entry name" value="GAF domain-like"/>
    <property type="match status" value="1"/>
</dbReference>
<evidence type="ECO:0000313" key="5">
    <source>
        <dbReference type="Proteomes" id="UP000182427"/>
    </source>
</evidence>